<keyword evidence="8" id="KW-1208">Phospholipid metabolism</keyword>
<evidence type="ECO:0000259" key="13">
    <source>
        <dbReference type="Pfam" id="PF01467"/>
    </source>
</evidence>
<dbReference type="InterPro" id="IPR041723">
    <property type="entry name" value="CCT"/>
</dbReference>
<keyword evidence="7" id="KW-0594">Phospholipid biosynthesis</keyword>
<evidence type="ECO:0000256" key="3">
    <source>
        <dbReference type="ARBA" id="ARBA00022516"/>
    </source>
</evidence>
<dbReference type="PANTHER" id="PTHR45780:SF2">
    <property type="entry name" value="ETHANOLAMINE-PHOSPHATE CYTIDYLYLTRANSFERASE"/>
    <property type="match status" value="1"/>
</dbReference>
<evidence type="ECO:0000256" key="11">
    <source>
        <dbReference type="ARBA" id="ARBA00031473"/>
    </source>
</evidence>
<dbReference type="Proteomes" id="UP001177023">
    <property type="component" value="Unassembled WGS sequence"/>
</dbReference>
<dbReference type="PANTHER" id="PTHR45780">
    <property type="entry name" value="ETHANOLAMINE-PHOSPHATE CYTIDYLYLTRANSFERASE"/>
    <property type="match status" value="1"/>
</dbReference>
<comment type="similarity">
    <text evidence="2">Belongs to the cytidylyltransferase family.</text>
</comment>
<evidence type="ECO:0000256" key="10">
    <source>
        <dbReference type="ARBA" id="ARBA00024221"/>
    </source>
</evidence>
<dbReference type="InterPro" id="IPR004821">
    <property type="entry name" value="Cyt_trans-like"/>
</dbReference>
<feature type="domain" description="Cytidyltransferase-like" evidence="13">
    <location>
        <begin position="22"/>
        <end position="145"/>
    </location>
</feature>
<proteinExistence type="inferred from homology"/>
<comment type="pathway">
    <text evidence="1">Lipid metabolism.</text>
</comment>
<protein>
    <recommendedName>
        <fullName evidence="10">ethanolamine-phosphate cytidylyltransferase</fullName>
        <ecNumber evidence="10">2.7.7.14</ecNumber>
    </recommendedName>
    <alternativeName>
        <fullName evidence="11">CTP:phosphoethanolamine cytidylyltransferase</fullName>
    </alternativeName>
</protein>
<feature type="compositionally biased region" description="Basic and acidic residues" evidence="12">
    <location>
        <begin position="157"/>
        <end position="175"/>
    </location>
</feature>
<evidence type="ECO:0000256" key="1">
    <source>
        <dbReference type="ARBA" id="ARBA00005189"/>
    </source>
</evidence>
<keyword evidence="4" id="KW-0808">Transferase</keyword>
<evidence type="ECO:0000256" key="12">
    <source>
        <dbReference type="SAM" id="MobiDB-lite"/>
    </source>
</evidence>
<evidence type="ECO:0000256" key="9">
    <source>
        <dbReference type="ARBA" id="ARBA00024191"/>
    </source>
</evidence>
<dbReference type="Pfam" id="PF01467">
    <property type="entry name" value="CTP_transf_like"/>
    <property type="match status" value="2"/>
</dbReference>
<keyword evidence="15" id="KW-1185">Reference proteome</keyword>
<evidence type="ECO:0000256" key="6">
    <source>
        <dbReference type="ARBA" id="ARBA00023098"/>
    </source>
</evidence>
<dbReference type="NCBIfam" id="TIGR00125">
    <property type="entry name" value="cyt_tran_rel"/>
    <property type="match status" value="2"/>
</dbReference>
<dbReference type="AlphaFoldDB" id="A0AA36G7S1"/>
<feature type="region of interest" description="Disordered" evidence="12">
    <location>
        <begin position="156"/>
        <end position="180"/>
    </location>
</feature>
<name>A0AA36G7S1_9BILA</name>
<reference evidence="14" key="1">
    <citation type="submission" date="2023-06" db="EMBL/GenBank/DDBJ databases">
        <authorList>
            <person name="Delattre M."/>
        </authorList>
    </citation>
    <scope>NUCLEOTIDE SEQUENCE</scope>
    <source>
        <strain evidence="14">AF72</strain>
    </source>
</reference>
<gene>
    <name evidence="14" type="ORF">MSPICULIGERA_LOCUS21087</name>
</gene>
<feature type="non-terminal residue" evidence="14">
    <location>
        <position position="1"/>
    </location>
</feature>
<keyword evidence="3" id="KW-0444">Lipid biosynthesis</keyword>
<dbReference type="InterPro" id="IPR014729">
    <property type="entry name" value="Rossmann-like_a/b/a_fold"/>
</dbReference>
<evidence type="ECO:0000313" key="15">
    <source>
        <dbReference type="Proteomes" id="UP001177023"/>
    </source>
</evidence>
<dbReference type="GO" id="GO:0006646">
    <property type="term" value="P:phosphatidylethanolamine biosynthetic process"/>
    <property type="evidence" value="ECO:0007669"/>
    <property type="project" value="InterPro"/>
</dbReference>
<evidence type="ECO:0000256" key="5">
    <source>
        <dbReference type="ARBA" id="ARBA00022695"/>
    </source>
</evidence>
<comment type="caution">
    <text evidence="14">The sequence shown here is derived from an EMBL/GenBank/DDBJ whole genome shotgun (WGS) entry which is preliminary data.</text>
</comment>
<dbReference type="SUPFAM" id="SSF52374">
    <property type="entry name" value="Nucleotidylyl transferase"/>
    <property type="match status" value="2"/>
</dbReference>
<dbReference type="GO" id="GO:0004306">
    <property type="term" value="F:ethanolamine-phosphate cytidylyltransferase activity"/>
    <property type="evidence" value="ECO:0007669"/>
    <property type="project" value="UniProtKB-EC"/>
</dbReference>
<evidence type="ECO:0000313" key="14">
    <source>
        <dbReference type="EMBL" id="CAJ0582963.1"/>
    </source>
</evidence>
<evidence type="ECO:0000256" key="2">
    <source>
        <dbReference type="ARBA" id="ARBA00010101"/>
    </source>
</evidence>
<dbReference type="CDD" id="cd02173">
    <property type="entry name" value="ECT"/>
    <property type="match status" value="1"/>
</dbReference>
<keyword evidence="6" id="KW-0443">Lipid metabolism</keyword>
<dbReference type="EMBL" id="CATQJA010002665">
    <property type="protein sequence ID" value="CAJ0582963.1"/>
    <property type="molecule type" value="Genomic_DNA"/>
</dbReference>
<dbReference type="InterPro" id="IPR044608">
    <property type="entry name" value="Ect1/PCYT2"/>
</dbReference>
<organism evidence="14 15">
    <name type="scientific">Mesorhabditis spiculigera</name>
    <dbReference type="NCBI Taxonomy" id="96644"/>
    <lineage>
        <taxon>Eukaryota</taxon>
        <taxon>Metazoa</taxon>
        <taxon>Ecdysozoa</taxon>
        <taxon>Nematoda</taxon>
        <taxon>Chromadorea</taxon>
        <taxon>Rhabditida</taxon>
        <taxon>Rhabditina</taxon>
        <taxon>Rhabditomorpha</taxon>
        <taxon>Rhabditoidea</taxon>
        <taxon>Rhabditidae</taxon>
        <taxon>Mesorhabditinae</taxon>
        <taxon>Mesorhabditis</taxon>
    </lineage>
</organism>
<evidence type="ECO:0000256" key="7">
    <source>
        <dbReference type="ARBA" id="ARBA00023209"/>
    </source>
</evidence>
<feature type="domain" description="Cytidyltransferase-like" evidence="13">
    <location>
        <begin position="213"/>
        <end position="329"/>
    </location>
</feature>
<accession>A0AA36G7S1</accession>
<evidence type="ECO:0000256" key="8">
    <source>
        <dbReference type="ARBA" id="ARBA00023264"/>
    </source>
</evidence>
<dbReference type="EC" id="2.7.7.14" evidence="10"/>
<dbReference type="Gene3D" id="3.40.50.620">
    <property type="entry name" value="HUPs"/>
    <property type="match status" value="2"/>
</dbReference>
<evidence type="ECO:0000256" key="4">
    <source>
        <dbReference type="ARBA" id="ARBA00022679"/>
    </source>
</evidence>
<keyword evidence="5" id="KW-0548">Nucleotidyltransferase</keyword>
<sequence>MSDASLVSLAPDGKPKGNRVWVDGCFDMVHFGHSNQIRQAKQYGKCLVVGVHTDEEISVNKGPPVFTERERYAMVKAIRWVDEVVEGAPYTTTVETLDKYRCDYCLHGNDITLDADGHDTYAAVKNAGRYRETQRTQGISTSDLVGRMLLLTKSHHAKDDGLSDEHSERARKLSTSEDGETPYTRVSRFVATTRTILEFSSGRTPKPNDRIVYVCGSFDLFHYGHLKFLEEARKLGDYLICGILGDSTVNSYKGGNHPIMSLHERVLTVLAYKPVDEVVIGAPYTLTEEMIDRFNISVVAQGCEVPHHEHDCPDAFGAAKLRGIYKEVHSGSNLTTDLIIERIIRNRMLYETRNRKKAKKEAAALEALQKLQGDTTKAIVVTAEAAERAEPTNKWL</sequence>
<dbReference type="CDD" id="cd02174">
    <property type="entry name" value="CCT"/>
    <property type="match status" value="1"/>
</dbReference>
<comment type="pathway">
    <text evidence="9">Phospholipid metabolism; phosphatidylethanolamine biosynthesis; phosphatidylethanolamine from ethanolamine: step 2/3.</text>
</comment>
<dbReference type="GO" id="GO:0005737">
    <property type="term" value="C:cytoplasm"/>
    <property type="evidence" value="ECO:0007669"/>
    <property type="project" value="TreeGrafter"/>
</dbReference>